<dbReference type="Proteomes" id="UP000006876">
    <property type="component" value="Chromosome"/>
</dbReference>
<keyword evidence="2" id="KW-0378">Hydrolase</keyword>
<dbReference type="eggNOG" id="COG2267">
    <property type="taxonomic scope" value="Bacteria"/>
</dbReference>
<dbReference type="STRING" id="762376.AXYL_05384"/>
<dbReference type="InterPro" id="IPR029058">
    <property type="entry name" value="AB_hydrolase_fold"/>
</dbReference>
<evidence type="ECO:0000259" key="1">
    <source>
        <dbReference type="Pfam" id="PF12697"/>
    </source>
</evidence>
<dbReference type="KEGG" id="axy:AXYL_05384"/>
<proteinExistence type="predicted"/>
<reference evidence="2 3" key="1">
    <citation type="journal article" date="2011" name="J. Bacteriol.">
        <title>Complete genome sequence of the haloaromatic acid-degrading bacterium Achromobacter xylosoxidans A8.</title>
        <authorList>
            <person name="Strnad H."/>
            <person name="Ridl J."/>
            <person name="Paces J."/>
            <person name="Kolar M."/>
            <person name="Vlcek C."/>
            <person name="Paces V."/>
        </authorList>
    </citation>
    <scope>NUCLEOTIDE SEQUENCE [LARGE SCALE GENOMIC DNA]</scope>
    <source>
        <strain evidence="2 3">A8</strain>
    </source>
</reference>
<dbReference type="PANTHER" id="PTHR43798">
    <property type="entry name" value="MONOACYLGLYCEROL LIPASE"/>
    <property type="match status" value="1"/>
</dbReference>
<accession>E3HVB1</accession>
<feature type="domain" description="AB hydrolase-1" evidence="1">
    <location>
        <begin position="57"/>
        <end position="262"/>
    </location>
</feature>
<organism evidence="2 3">
    <name type="scientific">Achromobacter xylosoxidans (strain A8)</name>
    <dbReference type="NCBI Taxonomy" id="762376"/>
    <lineage>
        <taxon>Bacteria</taxon>
        <taxon>Pseudomonadati</taxon>
        <taxon>Pseudomonadota</taxon>
        <taxon>Betaproteobacteria</taxon>
        <taxon>Burkholderiales</taxon>
        <taxon>Alcaligenaceae</taxon>
        <taxon>Achromobacter</taxon>
    </lineage>
</organism>
<dbReference type="HOGENOM" id="CLU_020336_26_0_4"/>
<protein>
    <submittedName>
        <fullName evidence="2">Alpha/beta hydrolase fold family protein 15</fullName>
    </submittedName>
</protein>
<dbReference type="AlphaFoldDB" id="E3HVB1"/>
<dbReference type="InterPro" id="IPR000073">
    <property type="entry name" value="AB_hydrolase_1"/>
</dbReference>
<dbReference type="SUPFAM" id="SSF53474">
    <property type="entry name" value="alpha/beta-Hydrolases"/>
    <property type="match status" value="1"/>
</dbReference>
<gene>
    <name evidence="2" type="ordered locus">AXYL_05384</name>
</gene>
<dbReference type="InterPro" id="IPR050266">
    <property type="entry name" value="AB_hydrolase_sf"/>
</dbReference>
<dbReference type="EMBL" id="CP002287">
    <property type="protein sequence ID" value="ADP18684.1"/>
    <property type="molecule type" value="Genomic_DNA"/>
</dbReference>
<dbReference type="Pfam" id="PF12697">
    <property type="entry name" value="Abhydrolase_6"/>
    <property type="match status" value="1"/>
</dbReference>
<dbReference type="GO" id="GO:0016787">
    <property type="term" value="F:hydrolase activity"/>
    <property type="evidence" value="ECO:0007669"/>
    <property type="project" value="UniProtKB-KW"/>
</dbReference>
<name>E3HVB1_ACHXA</name>
<evidence type="ECO:0000313" key="2">
    <source>
        <dbReference type="EMBL" id="ADP18684.1"/>
    </source>
</evidence>
<evidence type="ECO:0000313" key="3">
    <source>
        <dbReference type="Proteomes" id="UP000006876"/>
    </source>
</evidence>
<dbReference type="Gene3D" id="3.40.50.1820">
    <property type="entry name" value="alpha/beta hydrolase"/>
    <property type="match status" value="1"/>
</dbReference>
<sequence>MAHRRILSPGLFMLAITSQDVYVHTSQGRLYARRWDPAGEAVAAAPIVMFHDSLGCVELWRDFPEQLAQATGRSVIAYDRLGFGRSDPNTAVFEPGFVEDEAREGFRSLREELNIGAFVGFGHSVGGGMAVCSAGVYADDCRALITESAQMFAEDRTLEGIRAAKQSFAEPGQLDRLKKYHGEKAAWVLGAWIDTWLSPDFADWNLDEQLRQVRCPVLALHGEVDEYGSPRHQDKLVALAGARPLLLENCGHVPHREQSRIVLDVVSEWLRAVP</sequence>